<dbReference type="GO" id="GO:0016872">
    <property type="term" value="F:intramolecular lyase activity"/>
    <property type="evidence" value="ECO:0007669"/>
    <property type="project" value="InterPro"/>
</dbReference>
<sequence>MSLRTPSTRILLRSLRPHRRTTQCLHKRPQSRPLTTKPPSSEPPRSNLDPITLHRLEAEARAYYKRRAYYAAAGFTFGMIAIFVTATQIPLDPPQDTSSTSTSTSLIKPTKADSGRRADDPLVVLGRERKVVVQKLGEEPEEKVDVVPTGTSTVPTFPRILDFYDDEREAVGNGISPAVLDDRLVEYQLVGLGIRTVSFLGIQVYVVGMYVATDDIAALQLGLVRMIDPVASTLVAGEKELLRGKLDDPEEGIRVWSQVLKESGVRTLLRIVPTRNTDFHHLRDGWVRSITARATADKETYGDEGFGEAVQEFKGLFNRGSVPKQKELLLSRDRKGKLAVWYDDGKNGAQRLGDVRDERISRAVWLNYLAGKTVASEGARKSIVDGVMEFVERPVGTVATQVV</sequence>
<dbReference type="STRING" id="1149755.A0A2J6R6Q3"/>
<protein>
    <submittedName>
        <fullName evidence="4">Putative altered inheritance of mitochondria protein 18, mitochondrial</fullName>
    </submittedName>
</protein>
<dbReference type="SUPFAM" id="SSF54626">
    <property type="entry name" value="Chalcone isomerase"/>
    <property type="match status" value="1"/>
</dbReference>
<evidence type="ECO:0000313" key="4">
    <source>
        <dbReference type="EMBL" id="PMD34200.1"/>
    </source>
</evidence>
<gene>
    <name evidence="4" type="ORF">L207DRAFT_437460</name>
</gene>
<evidence type="ECO:0000256" key="2">
    <source>
        <dbReference type="SAM" id="Phobius"/>
    </source>
</evidence>
<feature type="region of interest" description="Disordered" evidence="1">
    <location>
        <begin position="93"/>
        <end position="119"/>
    </location>
</feature>
<feature type="region of interest" description="Disordered" evidence="1">
    <location>
        <begin position="15"/>
        <end position="50"/>
    </location>
</feature>
<feature type="compositionally biased region" description="Basic and acidic residues" evidence="1">
    <location>
        <begin position="110"/>
        <end position="119"/>
    </location>
</feature>
<feature type="transmembrane region" description="Helical" evidence="2">
    <location>
        <begin position="68"/>
        <end position="91"/>
    </location>
</feature>
<keyword evidence="2" id="KW-0472">Membrane</keyword>
<dbReference type="EMBL" id="KZ613954">
    <property type="protein sequence ID" value="PMD34200.1"/>
    <property type="molecule type" value="Genomic_DNA"/>
</dbReference>
<evidence type="ECO:0000256" key="1">
    <source>
        <dbReference type="SAM" id="MobiDB-lite"/>
    </source>
</evidence>
<feature type="compositionally biased region" description="Basic residues" evidence="1">
    <location>
        <begin position="15"/>
        <end position="30"/>
    </location>
</feature>
<keyword evidence="2" id="KW-1133">Transmembrane helix</keyword>
<dbReference type="Proteomes" id="UP000235786">
    <property type="component" value="Unassembled WGS sequence"/>
</dbReference>
<dbReference type="OrthoDB" id="18193at2759"/>
<dbReference type="AlphaFoldDB" id="A0A2J6R6Q3"/>
<organism evidence="4 5">
    <name type="scientific">Hyaloscypha variabilis (strain UAMH 11265 / GT02V1 / F)</name>
    <name type="common">Meliniomyces variabilis</name>
    <dbReference type="NCBI Taxonomy" id="1149755"/>
    <lineage>
        <taxon>Eukaryota</taxon>
        <taxon>Fungi</taxon>
        <taxon>Dikarya</taxon>
        <taxon>Ascomycota</taxon>
        <taxon>Pezizomycotina</taxon>
        <taxon>Leotiomycetes</taxon>
        <taxon>Helotiales</taxon>
        <taxon>Hyaloscyphaceae</taxon>
        <taxon>Hyaloscypha</taxon>
        <taxon>Hyaloscypha variabilis</taxon>
    </lineage>
</organism>
<dbReference type="Gene3D" id="3.50.70.10">
    <property type="match status" value="1"/>
</dbReference>
<dbReference type="InterPro" id="IPR016088">
    <property type="entry name" value="Chalcone_isomerase_3-sand"/>
</dbReference>
<evidence type="ECO:0000259" key="3">
    <source>
        <dbReference type="Pfam" id="PF16035"/>
    </source>
</evidence>
<dbReference type="PANTHER" id="PTHR47284:SF3">
    <property type="entry name" value="FATTY-ACID-BINDING PROTEIN 2"/>
    <property type="match status" value="1"/>
</dbReference>
<feature type="domain" description="Chalcone isomerase" evidence="3">
    <location>
        <begin position="186"/>
        <end position="384"/>
    </location>
</feature>
<reference evidence="4 5" key="1">
    <citation type="submission" date="2016-04" db="EMBL/GenBank/DDBJ databases">
        <title>A degradative enzymes factory behind the ericoid mycorrhizal symbiosis.</title>
        <authorList>
            <consortium name="DOE Joint Genome Institute"/>
            <person name="Martino E."/>
            <person name="Morin E."/>
            <person name="Grelet G."/>
            <person name="Kuo A."/>
            <person name="Kohler A."/>
            <person name="Daghino S."/>
            <person name="Barry K."/>
            <person name="Choi C."/>
            <person name="Cichocki N."/>
            <person name="Clum A."/>
            <person name="Copeland A."/>
            <person name="Hainaut M."/>
            <person name="Haridas S."/>
            <person name="Labutti K."/>
            <person name="Lindquist E."/>
            <person name="Lipzen A."/>
            <person name="Khouja H.-R."/>
            <person name="Murat C."/>
            <person name="Ohm R."/>
            <person name="Olson A."/>
            <person name="Spatafora J."/>
            <person name="Veneault-Fourrey C."/>
            <person name="Henrissat B."/>
            <person name="Grigoriev I."/>
            <person name="Martin F."/>
            <person name="Perotto S."/>
        </authorList>
    </citation>
    <scope>NUCLEOTIDE SEQUENCE [LARGE SCALE GENOMIC DNA]</scope>
    <source>
        <strain evidence="4 5">F</strain>
    </source>
</reference>
<keyword evidence="2" id="KW-0812">Transmembrane</keyword>
<name>A0A2J6R6Q3_HYAVF</name>
<accession>A0A2J6R6Q3</accession>
<dbReference type="InterPro" id="IPR016087">
    <property type="entry name" value="Chalcone_isomerase"/>
</dbReference>
<proteinExistence type="predicted"/>
<dbReference type="PANTHER" id="PTHR47284">
    <property type="entry name" value="FATTY-ACID-BINDING PROTEIN 2"/>
    <property type="match status" value="1"/>
</dbReference>
<keyword evidence="5" id="KW-1185">Reference proteome</keyword>
<dbReference type="InterPro" id="IPR036298">
    <property type="entry name" value="Chalcone_isomerase_sf"/>
</dbReference>
<dbReference type="Pfam" id="PF16035">
    <property type="entry name" value="Chalcone_2"/>
    <property type="match status" value="1"/>
</dbReference>
<evidence type="ECO:0000313" key="5">
    <source>
        <dbReference type="Proteomes" id="UP000235786"/>
    </source>
</evidence>